<keyword evidence="1" id="KW-0812">Transmembrane</keyword>
<proteinExistence type="predicted"/>
<evidence type="ECO:0000256" key="1">
    <source>
        <dbReference type="SAM" id="Phobius"/>
    </source>
</evidence>
<keyword evidence="1" id="KW-1133">Transmembrane helix</keyword>
<keyword evidence="1" id="KW-0472">Membrane</keyword>
<protein>
    <recommendedName>
        <fullName evidence="3">DUF2834 domain-containing protein</fullName>
    </recommendedName>
</protein>
<feature type="transmembrane region" description="Helical" evidence="1">
    <location>
        <begin position="23"/>
        <end position="41"/>
    </location>
</feature>
<dbReference type="PANTHER" id="PTHR36367:SF2">
    <property type="entry name" value="TRANSMEMBRANE PROTEIN"/>
    <property type="match status" value="1"/>
</dbReference>
<feature type="transmembrane region" description="Helical" evidence="1">
    <location>
        <begin position="110"/>
        <end position="130"/>
    </location>
</feature>
<evidence type="ECO:0008006" key="3">
    <source>
        <dbReference type="Google" id="ProtNLM"/>
    </source>
</evidence>
<accession>A0A7C3PFX5</accession>
<name>A0A7C3PFX5_9CYAN</name>
<gene>
    <name evidence="2" type="ORF">ENR64_03130</name>
</gene>
<reference evidence="2" key="1">
    <citation type="journal article" date="2020" name="mSystems">
        <title>Genome- and Community-Level Interaction Insights into Carbon Utilization and Element Cycling Functions of Hydrothermarchaeota in Hydrothermal Sediment.</title>
        <authorList>
            <person name="Zhou Z."/>
            <person name="Liu Y."/>
            <person name="Xu W."/>
            <person name="Pan J."/>
            <person name="Luo Z.H."/>
            <person name="Li M."/>
        </authorList>
    </citation>
    <scope>NUCLEOTIDE SEQUENCE [LARGE SCALE GENOMIC DNA]</scope>
    <source>
        <strain evidence="2">SpSt-418</strain>
    </source>
</reference>
<comment type="caution">
    <text evidence="2">The sequence shown here is derived from an EMBL/GenBank/DDBJ whole genome shotgun (WGS) entry which is preliminary data.</text>
</comment>
<dbReference type="EMBL" id="DSRU01000042">
    <property type="protein sequence ID" value="HFM96756.1"/>
    <property type="molecule type" value="Genomic_DNA"/>
</dbReference>
<feature type="transmembrane region" description="Helical" evidence="1">
    <location>
        <begin position="198"/>
        <end position="218"/>
    </location>
</feature>
<organism evidence="2">
    <name type="scientific">Oscillatoriales cyanobacterium SpSt-418</name>
    <dbReference type="NCBI Taxonomy" id="2282169"/>
    <lineage>
        <taxon>Bacteria</taxon>
        <taxon>Bacillati</taxon>
        <taxon>Cyanobacteriota</taxon>
        <taxon>Cyanophyceae</taxon>
        <taxon>Oscillatoriophycideae</taxon>
        <taxon>Oscillatoriales</taxon>
    </lineage>
</organism>
<feature type="transmembrane region" description="Helical" evidence="1">
    <location>
        <begin position="61"/>
        <end position="80"/>
    </location>
</feature>
<feature type="transmembrane region" description="Helical" evidence="1">
    <location>
        <begin position="86"/>
        <end position="103"/>
    </location>
</feature>
<dbReference type="AlphaFoldDB" id="A0A7C3PFX5"/>
<evidence type="ECO:0000313" key="2">
    <source>
        <dbReference type="EMBL" id="HFM96756.1"/>
    </source>
</evidence>
<dbReference type="PANTHER" id="PTHR36367">
    <property type="entry name" value="TRANSMEMBRANE PROTEIN"/>
    <property type="match status" value="1"/>
</dbReference>
<feature type="transmembrane region" description="Helical" evidence="1">
    <location>
        <begin position="230"/>
        <end position="248"/>
    </location>
</feature>
<sequence length="256" mass="29223">MKTEFATQPLGVDQPPQRSGAKIFVWLAWVVYVGYLLLSNFPPGPSLLHTQPETLQTALDLSLNFGFVMPLLFPAIAPVLNPALEGLFHLVIAWGLLFWGFMVDGRNQRLPILPFLLGTAFLTNVFYLPWLGVRRSNPEPPTPPLTRLEQLGESRFLPIAIIGLAGVALLWAMLARPEWGNLSDRWEALLTLLRSDRLTYSFVVDLGVFWLFQGWLVSDDMARRKWQNRQMLWLARLLPFFGLAFYLFKRPSLEQS</sequence>
<feature type="transmembrane region" description="Helical" evidence="1">
    <location>
        <begin position="156"/>
        <end position="177"/>
    </location>
</feature>